<name>A0ABD1C812_CARAN</name>
<dbReference type="AlphaFoldDB" id="A0ABD1C812"/>
<comment type="subcellular location">
    <subcellularLocation>
        <location evidence="2">Golgi apparatus membrane</location>
        <topology evidence="2">Single-pass type II membrane protein</topology>
    </subcellularLocation>
    <subcellularLocation>
        <location evidence="1">Membrane</location>
        <topology evidence="1">Multi-pass membrane protein</topology>
    </subcellularLocation>
</comment>
<dbReference type="Gene3D" id="1.20.1250.20">
    <property type="entry name" value="MFS general substrate transporter like domains"/>
    <property type="match status" value="1"/>
</dbReference>
<dbReference type="EMBL" id="JBANAX010000026">
    <property type="protein sequence ID" value="KAL1225580.1"/>
    <property type="molecule type" value="Genomic_DNA"/>
</dbReference>
<evidence type="ECO:0000313" key="12">
    <source>
        <dbReference type="EMBL" id="KAL1225580.1"/>
    </source>
</evidence>
<feature type="transmembrane region" description="Helical" evidence="10">
    <location>
        <begin position="21"/>
        <end position="44"/>
    </location>
</feature>
<evidence type="ECO:0000256" key="3">
    <source>
        <dbReference type="ARBA" id="ARBA00022676"/>
    </source>
</evidence>
<feature type="transmembrane region" description="Helical" evidence="10">
    <location>
        <begin position="64"/>
        <end position="86"/>
    </location>
</feature>
<dbReference type="GO" id="GO:0000139">
    <property type="term" value="C:Golgi membrane"/>
    <property type="evidence" value="ECO:0007669"/>
    <property type="project" value="UniProtKB-SubCell"/>
</dbReference>
<dbReference type="Pfam" id="PF00854">
    <property type="entry name" value="PTR2"/>
    <property type="match status" value="1"/>
</dbReference>
<dbReference type="GO" id="GO:0016763">
    <property type="term" value="F:pentosyltransferase activity"/>
    <property type="evidence" value="ECO:0007669"/>
    <property type="project" value="UniProtKB-ARBA"/>
</dbReference>
<dbReference type="InterPro" id="IPR036259">
    <property type="entry name" value="MFS_trans_sf"/>
</dbReference>
<keyword evidence="13" id="KW-1185">Reference proteome</keyword>
<dbReference type="PANTHER" id="PTHR20961">
    <property type="entry name" value="GLYCOSYLTRANSFERASE"/>
    <property type="match status" value="1"/>
</dbReference>
<comment type="caution">
    <text evidence="12">The sequence shown here is derived from an EMBL/GenBank/DDBJ whole genome shotgun (WGS) entry which is preliminary data.</text>
</comment>
<sequence>MIIAAIVEKKRLDYTKQHHMTMAMSVVWLAPQFIVIGIADSLTLVGLQEYFYDQVPDSMRSLGIAFYLSVIGAASFVNNILMTVLLDASRFDRYKSMLLCDCGQEIHLQKSSDAGNSLINGEGHVIPWTMLVQALQSASQRMRLLKHFGAVIGLMIQMSWLLLVVAVSLDLFPRQAAAVNLAGSLTTADSASCCPRRIFHNPNPHTMDHQFDIISGSLGFNLFCMFGDAIKYDDDMSKIEEVSQEAGEEMVADEVVSFFVFFIELKVIEIKERKRRRRRRRRSEEEEQAKKKTSKEEEEEEDEAKTKKKEEIDLGSIERKAILPKHPESLDSTVVKYGDIVSQLSDYPPVDFNGDKRTHCFKEAIVGLKIQDELTVDSSMMIGNKTILDFRNVLDQAYWPRIRGLIQDEERDHAVQEDGFKKPKLVILSRNGSREILNERLLVELAEEIGFTVEVLRPNQTTELAKIYRCLNSSHVMIGVHGDAMTHFLFLKPKTVFIQIIPIGTEWAAETFYGEPAKKMRLKYIGYKIKPKESSLYGEYNPIIQDPKSFTRKGWDYTKKIYLERQNVKLDLKRFRKPLFRAYDLSIKRIGPVYSIY</sequence>
<dbReference type="InterPro" id="IPR000109">
    <property type="entry name" value="POT_fam"/>
</dbReference>
<proteinExistence type="predicted"/>
<accession>A0ABD1C812</accession>
<dbReference type="Pfam" id="PF04577">
    <property type="entry name" value="Glyco_transf_61"/>
    <property type="match status" value="1"/>
</dbReference>
<keyword evidence="8" id="KW-0325">Glycoprotein</keyword>
<feature type="domain" description="Glycosyltransferase 61 catalytic" evidence="11">
    <location>
        <begin position="413"/>
        <end position="498"/>
    </location>
</feature>
<evidence type="ECO:0000256" key="5">
    <source>
        <dbReference type="ARBA" id="ARBA00022692"/>
    </source>
</evidence>
<evidence type="ECO:0000256" key="4">
    <source>
        <dbReference type="ARBA" id="ARBA00022679"/>
    </source>
</evidence>
<dbReference type="SUPFAM" id="SSF103473">
    <property type="entry name" value="MFS general substrate transporter"/>
    <property type="match status" value="1"/>
</dbReference>
<evidence type="ECO:0000256" key="8">
    <source>
        <dbReference type="ARBA" id="ARBA00023180"/>
    </source>
</evidence>
<dbReference type="Proteomes" id="UP001558713">
    <property type="component" value="Unassembled WGS sequence"/>
</dbReference>
<dbReference type="InterPro" id="IPR007657">
    <property type="entry name" value="Glycosyltransferase_61"/>
</dbReference>
<feature type="transmembrane region" description="Helical" evidence="10">
    <location>
        <begin position="148"/>
        <end position="169"/>
    </location>
</feature>
<keyword evidence="7 10" id="KW-0472">Membrane</keyword>
<evidence type="ECO:0000256" key="7">
    <source>
        <dbReference type="ARBA" id="ARBA00023136"/>
    </source>
</evidence>
<reference evidence="12 13" key="1">
    <citation type="submission" date="2024-04" db="EMBL/GenBank/DDBJ databases">
        <title>Genome assembly C_amara_ONT_v2.</title>
        <authorList>
            <person name="Yant L."/>
            <person name="Moore C."/>
            <person name="Slenker M."/>
        </authorList>
    </citation>
    <scope>NUCLEOTIDE SEQUENCE [LARGE SCALE GENOMIC DNA]</scope>
    <source>
        <tissue evidence="12">Leaf</tissue>
    </source>
</reference>
<keyword evidence="3" id="KW-0328">Glycosyltransferase</keyword>
<organism evidence="12 13">
    <name type="scientific">Cardamine amara subsp. amara</name>
    <dbReference type="NCBI Taxonomy" id="228776"/>
    <lineage>
        <taxon>Eukaryota</taxon>
        <taxon>Viridiplantae</taxon>
        <taxon>Streptophyta</taxon>
        <taxon>Embryophyta</taxon>
        <taxon>Tracheophyta</taxon>
        <taxon>Spermatophyta</taxon>
        <taxon>Magnoliopsida</taxon>
        <taxon>eudicotyledons</taxon>
        <taxon>Gunneridae</taxon>
        <taxon>Pentapetalae</taxon>
        <taxon>rosids</taxon>
        <taxon>malvids</taxon>
        <taxon>Brassicales</taxon>
        <taxon>Brassicaceae</taxon>
        <taxon>Cardamineae</taxon>
        <taxon>Cardamine</taxon>
    </lineage>
</organism>
<dbReference type="PANTHER" id="PTHR20961:SF124">
    <property type="entry name" value="GLYCOSYLTRANSFERASE"/>
    <property type="match status" value="1"/>
</dbReference>
<keyword evidence="4" id="KW-0808">Transferase</keyword>
<evidence type="ECO:0000256" key="10">
    <source>
        <dbReference type="SAM" id="Phobius"/>
    </source>
</evidence>
<gene>
    <name evidence="12" type="ORF">V5N11_019315</name>
</gene>
<keyword evidence="5 10" id="KW-0812">Transmembrane</keyword>
<dbReference type="InterPro" id="IPR049625">
    <property type="entry name" value="Glyco_transf_61_cat"/>
</dbReference>
<protein>
    <submittedName>
        <fullName evidence="12">Xylan glycosyltransferase MUCI21</fullName>
    </submittedName>
</protein>
<evidence type="ECO:0000259" key="11">
    <source>
        <dbReference type="Pfam" id="PF04577"/>
    </source>
</evidence>
<feature type="region of interest" description="Disordered" evidence="9">
    <location>
        <begin position="276"/>
        <end position="309"/>
    </location>
</feature>
<keyword evidence="6 10" id="KW-1133">Transmembrane helix</keyword>
<evidence type="ECO:0000256" key="1">
    <source>
        <dbReference type="ARBA" id="ARBA00004141"/>
    </source>
</evidence>
<evidence type="ECO:0000313" key="13">
    <source>
        <dbReference type="Proteomes" id="UP001558713"/>
    </source>
</evidence>
<evidence type="ECO:0000256" key="6">
    <source>
        <dbReference type="ARBA" id="ARBA00022989"/>
    </source>
</evidence>
<evidence type="ECO:0000256" key="2">
    <source>
        <dbReference type="ARBA" id="ARBA00004323"/>
    </source>
</evidence>
<evidence type="ECO:0000256" key="9">
    <source>
        <dbReference type="SAM" id="MobiDB-lite"/>
    </source>
</evidence>